<proteinExistence type="inferred from homology"/>
<evidence type="ECO:0000256" key="9">
    <source>
        <dbReference type="PROSITE-ProRule" id="PRU00284"/>
    </source>
</evidence>
<organism evidence="13 14">
    <name type="scientific">Pseudomonas fulva (strain 12-X)</name>
    <dbReference type="NCBI Taxonomy" id="743720"/>
    <lineage>
        <taxon>Bacteria</taxon>
        <taxon>Pseudomonadati</taxon>
        <taxon>Pseudomonadota</taxon>
        <taxon>Gammaproteobacteria</taxon>
        <taxon>Pseudomonadales</taxon>
        <taxon>Pseudomonadaceae</taxon>
        <taxon>Pseudomonas</taxon>
    </lineage>
</organism>
<dbReference type="STRING" id="743720.Psefu_2301"/>
<dbReference type="KEGG" id="pfv:Psefu_2301"/>
<gene>
    <name evidence="13" type="ordered locus">Psefu_2301</name>
</gene>
<evidence type="ECO:0000256" key="5">
    <source>
        <dbReference type="ARBA" id="ARBA00022989"/>
    </source>
</evidence>
<dbReference type="InterPro" id="IPR003660">
    <property type="entry name" value="HAMP_dom"/>
</dbReference>
<dbReference type="SMART" id="SM00304">
    <property type="entry name" value="HAMP"/>
    <property type="match status" value="1"/>
</dbReference>
<evidence type="ECO:0000256" key="3">
    <source>
        <dbReference type="ARBA" id="ARBA00022481"/>
    </source>
</evidence>
<dbReference type="eggNOG" id="COG0840">
    <property type="taxonomic scope" value="Bacteria"/>
</dbReference>
<dbReference type="AlphaFoldDB" id="F6AC86"/>
<evidence type="ECO:0000313" key="14">
    <source>
        <dbReference type="Proteomes" id="UP000000686"/>
    </source>
</evidence>
<dbReference type="HOGENOM" id="CLU_000445_107_21_6"/>
<evidence type="ECO:0000259" key="12">
    <source>
        <dbReference type="PROSITE" id="PS50885"/>
    </source>
</evidence>
<dbReference type="Gene3D" id="3.30.450.20">
    <property type="entry name" value="PAS domain"/>
    <property type="match status" value="1"/>
</dbReference>
<comment type="subcellular location">
    <subcellularLocation>
        <location evidence="1">Cell membrane</location>
        <topology evidence="1">Multi-pass membrane protein</topology>
    </subcellularLocation>
</comment>
<dbReference type="Pfam" id="PF00672">
    <property type="entry name" value="HAMP"/>
    <property type="match status" value="1"/>
</dbReference>
<dbReference type="InterPro" id="IPR033480">
    <property type="entry name" value="sCache_2"/>
</dbReference>
<evidence type="ECO:0000256" key="2">
    <source>
        <dbReference type="ARBA" id="ARBA00022475"/>
    </source>
</evidence>
<accession>F6AC86</accession>
<protein>
    <submittedName>
        <fullName evidence="13">Methyl-accepting chemotaxis sensory transducer with Cache sensor</fullName>
    </submittedName>
</protein>
<dbReference type="Pfam" id="PF00015">
    <property type="entry name" value="MCPsignal"/>
    <property type="match status" value="1"/>
</dbReference>
<keyword evidence="7 9" id="KW-0807">Transducer</keyword>
<evidence type="ECO:0000256" key="8">
    <source>
        <dbReference type="ARBA" id="ARBA00029447"/>
    </source>
</evidence>
<name>F6AC86_PSEF1</name>
<dbReference type="PANTHER" id="PTHR32089">
    <property type="entry name" value="METHYL-ACCEPTING CHEMOTAXIS PROTEIN MCPB"/>
    <property type="match status" value="1"/>
</dbReference>
<evidence type="ECO:0000256" key="6">
    <source>
        <dbReference type="ARBA" id="ARBA00023136"/>
    </source>
</evidence>
<reference evidence="13 14" key="1">
    <citation type="submission" date="2011-04" db="EMBL/GenBank/DDBJ databases">
        <title>Complete sequence of Pseudomonas fulva 12-X.</title>
        <authorList>
            <consortium name="US DOE Joint Genome Institute"/>
            <person name="Lucas S."/>
            <person name="Han J."/>
            <person name="Lapidus A."/>
            <person name="Cheng J.-F."/>
            <person name="Goodwin L."/>
            <person name="Pitluck S."/>
            <person name="Peters L."/>
            <person name="Mikhailova N."/>
            <person name="Pagani I."/>
            <person name="Davenport K."/>
            <person name="Han C."/>
            <person name="Tapia R."/>
            <person name="Land M."/>
            <person name="Hauser L."/>
            <person name="Kyrpides N."/>
            <person name="Ivanova N."/>
            <person name="Pagani I."/>
            <person name="Lcollab F.I."/>
            <person name="Woyke T."/>
        </authorList>
    </citation>
    <scope>NUCLEOTIDE SEQUENCE [LARGE SCALE GENOMIC DNA]</scope>
    <source>
        <strain evidence="14">12-X</strain>
    </source>
</reference>
<dbReference type="SUPFAM" id="SSF58104">
    <property type="entry name" value="Methyl-accepting chemotaxis protein (MCP) signaling domain"/>
    <property type="match status" value="1"/>
</dbReference>
<dbReference type="EMBL" id="CP002727">
    <property type="protein sequence ID" value="AEF22268.1"/>
    <property type="molecule type" value="Genomic_DNA"/>
</dbReference>
<dbReference type="GO" id="GO:0006935">
    <property type="term" value="P:chemotaxis"/>
    <property type="evidence" value="ECO:0007669"/>
    <property type="project" value="UniProtKB-ARBA"/>
</dbReference>
<dbReference type="OrthoDB" id="2489132at2"/>
<evidence type="ECO:0000259" key="11">
    <source>
        <dbReference type="PROSITE" id="PS50111"/>
    </source>
</evidence>
<keyword evidence="4 10" id="KW-0812">Transmembrane</keyword>
<feature type="domain" description="Methyl-accepting transducer" evidence="11">
    <location>
        <begin position="288"/>
        <end position="524"/>
    </location>
</feature>
<evidence type="ECO:0000256" key="7">
    <source>
        <dbReference type="ARBA" id="ARBA00023224"/>
    </source>
</evidence>
<keyword evidence="3" id="KW-0488">Methylation</keyword>
<dbReference type="GO" id="GO:0005886">
    <property type="term" value="C:plasma membrane"/>
    <property type="evidence" value="ECO:0007669"/>
    <property type="project" value="UniProtKB-SubCell"/>
</dbReference>
<feature type="domain" description="HAMP" evidence="12">
    <location>
        <begin position="229"/>
        <end position="283"/>
    </location>
</feature>
<evidence type="ECO:0000256" key="1">
    <source>
        <dbReference type="ARBA" id="ARBA00004651"/>
    </source>
</evidence>
<dbReference type="CDD" id="cd11386">
    <property type="entry name" value="MCP_signal"/>
    <property type="match status" value="1"/>
</dbReference>
<evidence type="ECO:0000256" key="4">
    <source>
        <dbReference type="ARBA" id="ARBA00022692"/>
    </source>
</evidence>
<dbReference type="SMART" id="SM00283">
    <property type="entry name" value="MA"/>
    <property type="match status" value="1"/>
</dbReference>
<keyword evidence="2" id="KW-1003">Cell membrane</keyword>
<dbReference type="PROSITE" id="PS50885">
    <property type="entry name" value="HAMP"/>
    <property type="match status" value="1"/>
</dbReference>
<dbReference type="eggNOG" id="COG4564">
    <property type="taxonomic scope" value="Bacteria"/>
</dbReference>
<dbReference type="GO" id="GO:0007165">
    <property type="term" value="P:signal transduction"/>
    <property type="evidence" value="ECO:0007669"/>
    <property type="project" value="UniProtKB-KW"/>
</dbReference>
<dbReference type="PROSITE" id="PS50111">
    <property type="entry name" value="CHEMOTAXIS_TRANSDUC_2"/>
    <property type="match status" value="1"/>
</dbReference>
<dbReference type="InterPro" id="IPR004089">
    <property type="entry name" value="MCPsignal_dom"/>
</dbReference>
<evidence type="ECO:0000313" key="13">
    <source>
        <dbReference type="EMBL" id="AEF22268.1"/>
    </source>
</evidence>
<dbReference type="Pfam" id="PF17200">
    <property type="entry name" value="sCache_2"/>
    <property type="match status" value="1"/>
</dbReference>
<dbReference type="FunFam" id="1.10.287.950:FF:000001">
    <property type="entry name" value="Methyl-accepting chemotaxis sensory transducer"/>
    <property type="match status" value="1"/>
</dbReference>
<dbReference type="CDD" id="cd06225">
    <property type="entry name" value="HAMP"/>
    <property type="match status" value="1"/>
</dbReference>
<keyword evidence="6 10" id="KW-0472">Membrane</keyword>
<dbReference type="Gene3D" id="1.10.287.950">
    <property type="entry name" value="Methyl-accepting chemotaxis protein"/>
    <property type="match status" value="1"/>
</dbReference>
<dbReference type="SMART" id="SM01049">
    <property type="entry name" value="Cache_2"/>
    <property type="match status" value="1"/>
</dbReference>
<feature type="transmembrane region" description="Helical" evidence="10">
    <location>
        <begin position="209"/>
        <end position="232"/>
    </location>
</feature>
<dbReference type="Proteomes" id="UP000000686">
    <property type="component" value="Chromosome"/>
</dbReference>
<comment type="similarity">
    <text evidence="8">Belongs to the methyl-accepting chemotaxis (MCP) protein family.</text>
</comment>
<evidence type="ECO:0000256" key="10">
    <source>
        <dbReference type="SAM" id="Phobius"/>
    </source>
</evidence>
<sequence length="560" mass="59991">MRLTLKAKVILLALVPVLLFAVVLSGAAAKVLYNLAEDEVTETRERLLDEKRNELQNYSAIAMGAVQSLYDAAPNGDLESRKQAIAILSKIKYGKDGYFFGHDSNVVRLFRSDSPVDVGKSLNDRRDVNGVYVNRELVRVAKDNSYYVNYSSPLPGNEAVQVPKLAYSYYLPKWDMALGTAVNLDGVEAQIAEVRAGIDQRVSTIITSILIIGAVLLVVFGVVGGILANTFLRPLQQIKANLDDIAAGDGDLTKRLPVTSRDELGELAGSFNRFVDKVHGLVRQISEMTGHLTELVGQVAAQAQRSEQAMERQRHETDQVATAINEMSAAAHEVAKSAQGAAEAAQQTDREGQVAKQVVDGSIERIHSLVGDIRGSGTSLDSLQKDVHSIVSVLDVIRSIAEQTNLLALNAAIEAARAGEAGRGFAVVADEVRALASRTQQSTQEIQGMIDRLQSGTRDAVNAMRQSSDAGELTSEQANKAGASLDAIAGLIGTINAMNAQIASAAEEQTAVAEEINRSVHQIAGAVDSVADETRQGAETARSLAQLGQGLQSLVRQFRI</sequence>
<keyword evidence="5 10" id="KW-1133">Transmembrane helix</keyword>
<keyword evidence="14" id="KW-1185">Reference proteome</keyword>
<dbReference type="PANTHER" id="PTHR32089:SF119">
    <property type="entry name" value="METHYL-ACCEPTING CHEMOTAXIS PROTEIN CTPL"/>
    <property type="match status" value="1"/>
</dbReference>